<dbReference type="EMBL" id="SUPK01000002">
    <property type="protein sequence ID" value="TJY43100.1"/>
    <property type="molecule type" value="Genomic_DNA"/>
</dbReference>
<dbReference type="AlphaFoldDB" id="A0A4U0FE77"/>
<dbReference type="CDD" id="cd04301">
    <property type="entry name" value="NAT_SF"/>
    <property type="match status" value="1"/>
</dbReference>
<proteinExistence type="predicted"/>
<keyword evidence="2" id="KW-0808">Transferase</keyword>
<dbReference type="PANTHER" id="PTHR43072">
    <property type="entry name" value="N-ACETYLTRANSFERASE"/>
    <property type="match status" value="1"/>
</dbReference>
<dbReference type="GO" id="GO:0016747">
    <property type="term" value="F:acyltransferase activity, transferring groups other than amino-acyl groups"/>
    <property type="evidence" value="ECO:0007669"/>
    <property type="project" value="InterPro"/>
</dbReference>
<dbReference type="InterPro" id="IPR000182">
    <property type="entry name" value="GNAT_dom"/>
</dbReference>
<gene>
    <name evidence="2" type="ORF">E5161_04170</name>
</gene>
<protein>
    <submittedName>
        <fullName evidence="2">GNAT family N-acetyltransferase</fullName>
    </submittedName>
</protein>
<dbReference type="SUPFAM" id="SSF55729">
    <property type="entry name" value="Acyl-CoA N-acyltransferases (Nat)"/>
    <property type="match status" value="1"/>
</dbReference>
<dbReference type="OrthoDB" id="9799092at2"/>
<dbReference type="PROSITE" id="PS51186">
    <property type="entry name" value="GNAT"/>
    <property type="match status" value="1"/>
</dbReference>
<organism evidence="2 3">
    <name type="scientific">Cohnella pontilimi</name>
    <dbReference type="NCBI Taxonomy" id="2564100"/>
    <lineage>
        <taxon>Bacteria</taxon>
        <taxon>Bacillati</taxon>
        <taxon>Bacillota</taxon>
        <taxon>Bacilli</taxon>
        <taxon>Bacillales</taxon>
        <taxon>Paenibacillaceae</taxon>
        <taxon>Cohnella</taxon>
    </lineage>
</organism>
<sequence>MNIRVLDEPDARLYRELRLSALRNNPEAFGSTYEREAAFSLETIIERIKPTDDKFVLGAFDDLGALVGIVAFVRESGLKDAHKGNVYGMYVTPQKTGQGLGKSLMVELIRKARSIDGLEQIKLAVVSDNVFAQKLYESLGFTVYGVEPNALKFNGNYFDEDLMILKL</sequence>
<evidence type="ECO:0000313" key="2">
    <source>
        <dbReference type="EMBL" id="TJY43100.1"/>
    </source>
</evidence>
<dbReference type="RefSeq" id="WP_136776465.1">
    <property type="nucleotide sequence ID" value="NZ_SUPK01000002.1"/>
</dbReference>
<keyword evidence="3" id="KW-1185">Reference proteome</keyword>
<dbReference type="Pfam" id="PF00583">
    <property type="entry name" value="Acetyltransf_1"/>
    <property type="match status" value="1"/>
</dbReference>
<feature type="domain" description="N-acetyltransferase" evidence="1">
    <location>
        <begin position="1"/>
        <end position="167"/>
    </location>
</feature>
<evidence type="ECO:0000313" key="3">
    <source>
        <dbReference type="Proteomes" id="UP000309673"/>
    </source>
</evidence>
<dbReference type="Gene3D" id="3.40.630.30">
    <property type="match status" value="1"/>
</dbReference>
<dbReference type="PANTHER" id="PTHR43072:SF60">
    <property type="entry name" value="L-2,4-DIAMINOBUTYRIC ACID ACETYLTRANSFERASE"/>
    <property type="match status" value="1"/>
</dbReference>
<accession>A0A4U0FE77</accession>
<reference evidence="2 3" key="1">
    <citation type="submission" date="2019-04" db="EMBL/GenBank/DDBJ databases">
        <title>Cohnella sp. nov., isolated from soil.</title>
        <authorList>
            <person name="Kim W."/>
        </authorList>
    </citation>
    <scope>NUCLEOTIDE SEQUENCE [LARGE SCALE GENOMIC DNA]</scope>
    <source>
        <strain evidence="2 3">CAU 1483</strain>
    </source>
</reference>
<name>A0A4U0FE77_9BACL</name>
<dbReference type="Proteomes" id="UP000309673">
    <property type="component" value="Unassembled WGS sequence"/>
</dbReference>
<comment type="caution">
    <text evidence="2">The sequence shown here is derived from an EMBL/GenBank/DDBJ whole genome shotgun (WGS) entry which is preliminary data.</text>
</comment>
<dbReference type="InterPro" id="IPR016181">
    <property type="entry name" value="Acyl_CoA_acyltransferase"/>
</dbReference>
<evidence type="ECO:0000259" key="1">
    <source>
        <dbReference type="PROSITE" id="PS51186"/>
    </source>
</evidence>